<keyword evidence="5" id="KW-0966">Cell projection</keyword>
<dbReference type="Pfam" id="PF06565">
    <property type="entry name" value="DM10_dom"/>
    <property type="match status" value="2"/>
</dbReference>
<evidence type="ECO:0000256" key="4">
    <source>
        <dbReference type="ARBA" id="ARBA00023212"/>
    </source>
</evidence>
<dbReference type="GO" id="GO:0072686">
    <property type="term" value="C:mitotic spindle"/>
    <property type="evidence" value="ECO:0007669"/>
    <property type="project" value="TreeGrafter"/>
</dbReference>
<dbReference type="GO" id="GO:0007052">
    <property type="term" value="P:mitotic spindle organization"/>
    <property type="evidence" value="ECO:0007669"/>
    <property type="project" value="TreeGrafter"/>
</dbReference>
<dbReference type="SMART" id="SM00676">
    <property type="entry name" value="DM10"/>
    <property type="match status" value="2"/>
</dbReference>
<feature type="domain" description="DM10" evidence="6">
    <location>
        <begin position="239"/>
        <end position="328"/>
    </location>
</feature>
<organism evidence="7 8">
    <name type="scientific">Synaphobranchus kaupii</name>
    <name type="common">Kaup's arrowtooth eel</name>
    <dbReference type="NCBI Taxonomy" id="118154"/>
    <lineage>
        <taxon>Eukaryota</taxon>
        <taxon>Metazoa</taxon>
        <taxon>Chordata</taxon>
        <taxon>Craniata</taxon>
        <taxon>Vertebrata</taxon>
        <taxon>Euteleostomi</taxon>
        <taxon>Actinopterygii</taxon>
        <taxon>Neopterygii</taxon>
        <taxon>Teleostei</taxon>
        <taxon>Anguilliformes</taxon>
        <taxon>Synaphobranchidae</taxon>
        <taxon>Synaphobranchus</taxon>
    </lineage>
</organism>
<dbReference type="InterPro" id="IPR040193">
    <property type="entry name" value="EFHC1/EFHC2/EFHB"/>
</dbReference>
<dbReference type="AlphaFoldDB" id="A0A9Q1FEG2"/>
<evidence type="ECO:0000256" key="1">
    <source>
        <dbReference type="ARBA" id="ARBA00004430"/>
    </source>
</evidence>
<dbReference type="EMBL" id="JAINUF010000006">
    <property type="protein sequence ID" value="KAJ8356672.1"/>
    <property type="molecule type" value="Genomic_DNA"/>
</dbReference>
<comment type="caution">
    <text evidence="7">The sequence shown here is derived from an EMBL/GenBank/DDBJ whole genome shotgun (WGS) entry which is preliminary data.</text>
</comment>
<keyword evidence="4" id="KW-0206">Cytoskeleton</keyword>
<dbReference type="PROSITE" id="PS51336">
    <property type="entry name" value="DM10"/>
    <property type="match status" value="2"/>
</dbReference>
<keyword evidence="3" id="KW-0677">Repeat</keyword>
<evidence type="ECO:0000256" key="2">
    <source>
        <dbReference type="ARBA" id="ARBA00022490"/>
    </source>
</evidence>
<accession>A0A9Q1FEG2</accession>
<dbReference type="InterPro" id="IPR006602">
    <property type="entry name" value="DM10_dom"/>
</dbReference>
<name>A0A9Q1FEG2_SYNKA</name>
<protein>
    <recommendedName>
        <fullName evidence="6">DM10 domain-containing protein</fullName>
    </recommendedName>
</protein>
<sequence length="328" mass="37952">MTDDPGHGLPFLPGNTFRDITKSAQHRPQSLTYKNGYILAKRPIVGIGQAALLSDHLNQSEVNQLTIQNLAQTQEQSPAGPSTEFIPAHVFFDKKVLRFYGYFQQVILLSPLEHYRVRPVIISYFLEDDSFCVIEPEVENSGIPQGKLIKRQCLPKNKQGDFYHWKDLNIAIDISVFGVTYRITSCDQYTQEFLESEGILLNEPEEIPTDPYSQQRTQPQQVYITPSDFDSLKQFLSMDRKVLRFFALWEHSDSIHRETRPVTIQYYLGDNSVEIQETHEHNSGRDPYPVLLRRQRVPKDIKPETGNTSIQWLWFSGRFPSELQVSYP</sequence>
<reference evidence="7" key="1">
    <citation type="journal article" date="2023" name="Science">
        <title>Genome structures resolve the early diversification of teleost fishes.</title>
        <authorList>
            <person name="Parey E."/>
            <person name="Louis A."/>
            <person name="Montfort J."/>
            <person name="Bouchez O."/>
            <person name="Roques C."/>
            <person name="Iampietro C."/>
            <person name="Lluch J."/>
            <person name="Castinel A."/>
            <person name="Donnadieu C."/>
            <person name="Desvignes T."/>
            <person name="Floi Bucao C."/>
            <person name="Jouanno E."/>
            <person name="Wen M."/>
            <person name="Mejri S."/>
            <person name="Dirks R."/>
            <person name="Jansen H."/>
            <person name="Henkel C."/>
            <person name="Chen W.J."/>
            <person name="Zahm M."/>
            <person name="Cabau C."/>
            <person name="Klopp C."/>
            <person name="Thompson A.W."/>
            <person name="Robinson-Rechavi M."/>
            <person name="Braasch I."/>
            <person name="Lecointre G."/>
            <person name="Bobe J."/>
            <person name="Postlethwait J.H."/>
            <person name="Berthelot C."/>
            <person name="Roest Crollius H."/>
            <person name="Guiguen Y."/>
        </authorList>
    </citation>
    <scope>NUCLEOTIDE SEQUENCE</scope>
    <source>
        <strain evidence="7">WJC10195</strain>
    </source>
</reference>
<dbReference type="PANTHER" id="PTHR12086:SF9">
    <property type="entry name" value="EF-HAND DOMAIN-CONTAINING PROTEIN 1"/>
    <property type="match status" value="1"/>
</dbReference>
<evidence type="ECO:0000259" key="6">
    <source>
        <dbReference type="PROSITE" id="PS51336"/>
    </source>
</evidence>
<evidence type="ECO:0000256" key="5">
    <source>
        <dbReference type="ARBA" id="ARBA00023273"/>
    </source>
</evidence>
<evidence type="ECO:0000313" key="8">
    <source>
        <dbReference type="Proteomes" id="UP001152622"/>
    </source>
</evidence>
<dbReference type="GO" id="GO:0005930">
    <property type="term" value="C:axoneme"/>
    <property type="evidence" value="ECO:0007669"/>
    <property type="project" value="UniProtKB-SubCell"/>
</dbReference>
<comment type="subcellular location">
    <subcellularLocation>
        <location evidence="1">Cytoplasm</location>
        <location evidence="1">Cytoskeleton</location>
        <location evidence="1">Cilium axoneme</location>
    </subcellularLocation>
</comment>
<dbReference type="Gene3D" id="2.30.29.170">
    <property type="match status" value="2"/>
</dbReference>
<gene>
    <name evidence="7" type="ORF">SKAU_G00194660</name>
</gene>
<dbReference type="Proteomes" id="UP001152622">
    <property type="component" value="Chromosome 6"/>
</dbReference>
<dbReference type="GO" id="GO:0043014">
    <property type="term" value="F:alpha-tubulin binding"/>
    <property type="evidence" value="ECO:0007669"/>
    <property type="project" value="TreeGrafter"/>
</dbReference>
<keyword evidence="2" id="KW-0963">Cytoplasm</keyword>
<evidence type="ECO:0000256" key="3">
    <source>
        <dbReference type="ARBA" id="ARBA00022737"/>
    </source>
</evidence>
<evidence type="ECO:0000313" key="7">
    <source>
        <dbReference type="EMBL" id="KAJ8356672.1"/>
    </source>
</evidence>
<dbReference type="OrthoDB" id="10255210at2759"/>
<dbReference type="GO" id="GO:0000281">
    <property type="term" value="P:mitotic cytokinesis"/>
    <property type="evidence" value="ECO:0007669"/>
    <property type="project" value="TreeGrafter"/>
</dbReference>
<dbReference type="GO" id="GO:0060285">
    <property type="term" value="P:cilium-dependent cell motility"/>
    <property type="evidence" value="ECO:0007669"/>
    <property type="project" value="TreeGrafter"/>
</dbReference>
<feature type="domain" description="DM10" evidence="6">
    <location>
        <begin position="93"/>
        <end position="198"/>
    </location>
</feature>
<proteinExistence type="predicted"/>
<keyword evidence="8" id="KW-1185">Reference proteome</keyword>
<dbReference type="PANTHER" id="PTHR12086">
    <property type="entry name" value="EF-HAND DOMAIN C-TERMINAL CONTAINING PROTEIN"/>
    <property type="match status" value="1"/>
</dbReference>
<dbReference type="FunFam" id="2.30.29.170:FF:000004">
    <property type="entry name" value="EF-hand domain containing 2"/>
    <property type="match status" value="1"/>
</dbReference>